<evidence type="ECO:0000256" key="1">
    <source>
        <dbReference type="ARBA" id="ARBA00006803"/>
    </source>
</evidence>
<feature type="transmembrane region" description="Helical" evidence="2">
    <location>
        <begin position="39"/>
        <end position="58"/>
    </location>
</feature>
<comment type="similarity">
    <text evidence="1">Belongs to the nematode receptor-like protein sre family.</text>
</comment>
<keyword evidence="2" id="KW-0812">Transmembrane</keyword>
<proteinExistence type="inferred from homology"/>
<dbReference type="GO" id="GO:0016020">
    <property type="term" value="C:membrane"/>
    <property type="evidence" value="ECO:0007669"/>
    <property type="project" value="InterPro"/>
</dbReference>
<keyword evidence="3" id="KW-0732">Signal</keyword>
<evidence type="ECO:0000313" key="5">
    <source>
        <dbReference type="Proteomes" id="UP001328107"/>
    </source>
</evidence>
<protein>
    <recommendedName>
        <fullName evidence="6">G protein-coupled receptor</fullName>
    </recommendedName>
</protein>
<dbReference type="EMBL" id="BTRK01000002">
    <property type="protein sequence ID" value="GMR39609.1"/>
    <property type="molecule type" value="Genomic_DNA"/>
</dbReference>
<feature type="signal peptide" evidence="3">
    <location>
        <begin position="1"/>
        <end position="23"/>
    </location>
</feature>
<keyword evidence="5" id="KW-1185">Reference proteome</keyword>
<feature type="transmembrane region" description="Helical" evidence="2">
    <location>
        <begin position="93"/>
        <end position="121"/>
    </location>
</feature>
<evidence type="ECO:0008006" key="6">
    <source>
        <dbReference type="Google" id="ProtNLM"/>
    </source>
</evidence>
<dbReference type="Proteomes" id="UP001328107">
    <property type="component" value="Unassembled WGS sequence"/>
</dbReference>
<name>A0AAN4ZGN9_9BILA</name>
<accession>A0AAN4ZGN9</accession>
<dbReference type="GO" id="GO:0007606">
    <property type="term" value="P:sensory perception of chemical stimulus"/>
    <property type="evidence" value="ECO:0007669"/>
    <property type="project" value="InterPro"/>
</dbReference>
<evidence type="ECO:0000256" key="2">
    <source>
        <dbReference type="SAM" id="Phobius"/>
    </source>
</evidence>
<sequence>MCSMGTPLSLFCLPFLFLPPVFLQKEENWWILELFIAANNALLAACAPIITVSFIIVFEQLRRKLFPKRFQTGEQFWLPFSPRFDRIHGNEPIYYCLVAFELVIFRATTYISLIILMAGIVIERLEVLMFCSKMLISRALATKFVVDYEKKKRTWISICILAVNFSASIMISSEIIRVVINGVFFGIFLLLPVFVSIIIFRILLKKNELRLGRLNDLLAQQKLKDGYSLSLRMQLRENIWTMKKLYRLSLAAVPLCFCCLPFLALPSFLLRDESQWWLLELIIEVSNKISNDCTNYSIAPIFTLLACNVFEQVRMQILP</sequence>
<feature type="non-terminal residue" evidence="4">
    <location>
        <position position="319"/>
    </location>
</feature>
<dbReference type="AlphaFoldDB" id="A0AAN4ZGN9"/>
<keyword evidence="2" id="KW-0472">Membrane</keyword>
<dbReference type="PANTHER" id="PTHR23128:SF132">
    <property type="entry name" value="SERPENTINE RECEPTOR, CLASS E (EPSILON)-RELATED"/>
    <property type="match status" value="1"/>
</dbReference>
<feature type="transmembrane region" description="Helical" evidence="2">
    <location>
        <begin position="155"/>
        <end position="176"/>
    </location>
</feature>
<reference evidence="5" key="1">
    <citation type="submission" date="2022-10" db="EMBL/GenBank/DDBJ databases">
        <title>Genome assembly of Pristionchus species.</title>
        <authorList>
            <person name="Yoshida K."/>
            <person name="Sommer R.J."/>
        </authorList>
    </citation>
    <scope>NUCLEOTIDE SEQUENCE [LARGE SCALE GENOMIC DNA]</scope>
    <source>
        <strain evidence="5">RS5460</strain>
    </source>
</reference>
<feature type="transmembrane region" description="Helical" evidence="2">
    <location>
        <begin position="182"/>
        <end position="204"/>
    </location>
</feature>
<keyword evidence="2" id="KW-1133">Transmembrane helix</keyword>
<comment type="caution">
    <text evidence="4">The sequence shown here is derived from an EMBL/GenBank/DDBJ whole genome shotgun (WGS) entry which is preliminary data.</text>
</comment>
<evidence type="ECO:0000313" key="4">
    <source>
        <dbReference type="EMBL" id="GMR39609.1"/>
    </source>
</evidence>
<feature type="transmembrane region" description="Helical" evidence="2">
    <location>
        <begin position="245"/>
        <end position="269"/>
    </location>
</feature>
<gene>
    <name evidence="4" type="ORF">PMAYCL1PPCAC_09804</name>
</gene>
<feature type="chain" id="PRO_5043028914" description="G protein-coupled receptor" evidence="3">
    <location>
        <begin position="24"/>
        <end position="319"/>
    </location>
</feature>
<dbReference type="InterPro" id="IPR004151">
    <property type="entry name" value="7TM_GPCR_serpentine_rcpt_Sre"/>
</dbReference>
<evidence type="ECO:0000256" key="3">
    <source>
        <dbReference type="SAM" id="SignalP"/>
    </source>
</evidence>
<organism evidence="4 5">
    <name type="scientific">Pristionchus mayeri</name>
    <dbReference type="NCBI Taxonomy" id="1317129"/>
    <lineage>
        <taxon>Eukaryota</taxon>
        <taxon>Metazoa</taxon>
        <taxon>Ecdysozoa</taxon>
        <taxon>Nematoda</taxon>
        <taxon>Chromadorea</taxon>
        <taxon>Rhabditida</taxon>
        <taxon>Rhabditina</taxon>
        <taxon>Diplogasteromorpha</taxon>
        <taxon>Diplogasteroidea</taxon>
        <taxon>Neodiplogasteridae</taxon>
        <taxon>Pristionchus</taxon>
    </lineage>
</organism>
<dbReference type="Pfam" id="PF03125">
    <property type="entry name" value="Sre"/>
    <property type="match status" value="1"/>
</dbReference>
<dbReference type="PANTHER" id="PTHR23128">
    <property type="entry name" value="SERPENTINE RECEPTOR, CLASS E (EPSILON)-RELATED"/>
    <property type="match status" value="1"/>
</dbReference>